<accession>A0A1J4K6B2</accession>
<reference evidence="1" key="1">
    <citation type="submission" date="2016-10" db="EMBL/GenBank/DDBJ databases">
        <authorList>
            <person name="Benchimol M."/>
            <person name="Almeida L.G."/>
            <person name="Vasconcelos A.T."/>
            <person name="Perreira-Neves A."/>
            <person name="Rosa I.A."/>
            <person name="Tasca T."/>
            <person name="Bogo M.R."/>
            <person name="de Souza W."/>
        </authorList>
    </citation>
    <scope>NUCLEOTIDE SEQUENCE [LARGE SCALE GENOMIC DNA]</scope>
    <source>
        <strain evidence="1">K</strain>
    </source>
</reference>
<dbReference type="PANTHER" id="PTHR47822">
    <property type="entry name" value="CARBOHYDRATE BINDING DOMAIN CONTAINING PROTEIN"/>
    <property type="match status" value="1"/>
</dbReference>
<dbReference type="EMBL" id="MLAK01000765">
    <property type="protein sequence ID" value="OHT05244.1"/>
    <property type="molecule type" value="Genomic_DNA"/>
</dbReference>
<dbReference type="Gene3D" id="2.130.10.10">
    <property type="entry name" value="YVTN repeat-like/Quinoprotein amine dehydrogenase"/>
    <property type="match status" value="2"/>
</dbReference>
<dbReference type="GeneID" id="94840050"/>
<dbReference type="SUPFAM" id="SSF50978">
    <property type="entry name" value="WD40 repeat-like"/>
    <property type="match status" value="1"/>
</dbReference>
<dbReference type="InterPro" id="IPR036322">
    <property type="entry name" value="WD40_repeat_dom_sf"/>
</dbReference>
<dbReference type="PANTHER" id="PTHR47822:SF2">
    <property type="entry name" value="F-BOX AND WD-40 DOMAIN PROTEIN 7"/>
    <property type="match status" value="1"/>
</dbReference>
<evidence type="ECO:0000313" key="2">
    <source>
        <dbReference type="Proteomes" id="UP000179807"/>
    </source>
</evidence>
<dbReference type="AlphaFoldDB" id="A0A1J4K6B2"/>
<dbReference type="OrthoDB" id="10251741at2759"/>
<sequence length="336" mass="37375">MAGISFDLEDIMITDVIWSSDQTGNPCSCINISKDEELVIFSNIPGKLAVVHASTGSIMHIIEEDFAINQIASCKFYPCDPNLLLYACKDGFIFTYNIYDMKAVNMTRHLGTAVTTMAVDPFGETFTIACADGSLRIYDIETMQRVKALVKYSTQGSSTSSTSSQSSIYSLLYHPTDSNVLITSQVKDCLYIWDIRSGAIERTIFGPHIRGNGVDIHDNTILTASYRDSKQIELFDFGSGHRIKEVPISEFPYADNSRPVFFTTAKFAENGFDFCVGGPELNSAYLFDYKRCGMFGRTTQFKDYFTCCTLSAFGTMVITGSETGYVSCQLVRIKEK</sequence>
<keyword evidence="2" id="KW-1185">Reference proteome</keyword>
<evidence type="ECO:0000313" key="1">
    <source>
        <dbReference type="EMBL" id="OHT05244.1"/>
    </source>
</evidence>
<organism evidence="1 2">
    <name type="scientific">Tritrichomonas foetus</name>
    <dbReference type="NCBI Taxonomy" id="1144522"/>
    <lineage>
        <taxon>Eukaryota</taxon>
        <taxon>Metamonada</taxon>
        <taxon>Parabasalia</taxon>
        <taxon>Tritrichomonadida</taxon>
        <taxon>Tritrichomonadidae</taxon>
        <taxon>Tritrichomonas</taxon>
    </lineage>
</organism>
<dbReference type="InterPro" id="IPR015943">
    <property type="entry name" value="WD40/YVTN_repeat-like_dom_sf"/>
</dbReference>
<name>A0A1J4K6B2_9EUKA</name>
<dbReference type="Proteomes" id="UP000179807">
    <property type="component" value="Unassembled WGS sequence"/>
</dbReference>
<comment type="caution">
    <text evidence="1">The sequence shown here is derived from an EMBL/GenBank/DDBJ whole genome shotgun (WGS) entry which is preliminary data.</text>
</comment>
<dbReference type="Pfam" id="PF00400">
    <property type="entry name" value="WD40"/>
    <property type="match status" value="1"/>
</dbReference>
<gene>
    <name evidence="1" type="ORF">TRFO_27122</name>
</gene>
<dbReference type="RefSeq" id="XP_068358380.1">
    <property type="nucleotide sequence ID" value="XM_068505346.1"/>
</dbReference>
<dbReference type="SMART" id="SM00320">
    <property type="entry name" value="WD40"/>
    <property type="match status" value="3"/>
</dbReference>
<protein>
    <submittedName>
        <fullName evidence="1">WD40 domain containing protein</fullName>
    </submittedName>
</protein>
<proteinExistence type="predicted"/>
<dbReference type="VEuPathDB" id="TrichDB:TRFO_27122"/>
<dbReference type="InterPro" id="IPR001680">
    <property type="entry name" value="WD40_rpt"/>
</dbReference>